<sequence length="59" mass="6524">MTSDSGMPFPQVKGQMYEHDFKLPLAVRWGDSVPAGLTDADERTDPEQQGCRGNDLQPC</sequence>
<evidence type="ECO:0000313" key="2">
    <source>
        <dbReference type="EMBL" id="RAV22323.1"/>
    </source>
</evidence>
<evidence type="ECO:0000313" key="3">
    <source>
        <dbReference type="Proteomes" id="UP000250369"/>
    </source>
</evidence>
<evidence type="ECO:0000256" key="1">
    <source>
        <dbReference type="SAM" id="MobiDB-lite"/>
    </source>
</evidence>
<accession>A0A329MUG3</accession>
<dbReference type="SUPFAM" id="SSF53649">
    <property type="entry name" value="Alkaline phosphatase-like"/>
    <property type="match status" value="1"/>
</dbReference>
<feature type="region of interest" description="Disordered" evidence="1">
    <location>
        <begin position="32"/>
        <end position="59"/>
    </location>
</feature>
<name>A0A329MUG3_9BACL</name>
<dbReference type="EMBL" id="QMFB01000002">
    <property type="protein sequence ID" value="RAV22323.1"/>
    <property type="molecule type" value="Genomic_DNA"/>
</dbReference>
<protein>
    <submittedName>
        <fullName evidence="2">Uncharacterized protein</fullName>
    </submittedName>
</protein>
<gene>
    <name evidence="2" type="ORF">DQG23_05080</name>
</gene>
<dbReference type="InterPro" id="IPR017850">
    <property type="entry name" value="Alkaline_phosphatase_core_sf"/>
</dbReference>
<proteinExistence type="predicted"/>
<comment type="caution">
    <text evidence="2">The sequence shown here is derived from an EMBL/GenBank/DDBJ whole genome shotgun (WGS) entry which is preliminary data.</text>
</comment>
<keyword evidence="3" id="KW-1185">Reference proteome</keyword>
<dbReference type="AlphaFoldDB" id="A0A329MUG3"/>
<dbReference type="Proteomes" id="UP000250369">
    <property type="component" value="Unassembled WGS sequence"/>
</dbReference>
<reference evidence="2 3" key="1">
    <citation type="journal article" date="2009" name="Int. J. Syst. Evol. Microbiol.">
        <title>Paenibacillus contaminans sp. nov., isolated from a contaminated laboratory plate.</title>
        <authorList>
            <person name="Chou J.H."/>
            <person name="Lee J.H."/>
            <person name="Lin M.C."/>
            <person name="Chang P.S."/>
            <person name="Arun A.B."/>
            <person name="Young C.C."/>
            <person name="Chen W.M."/>
        </authorList>
    </citation>
    <scope>NUCLEOTIDE SEQUENCE [LARGE SCALE GENOMIC DNA]</scope>
    <source>
        <strain evidence="2 3">CKOBP-6</strain>
    </source>
</reference>
<organism evidence="2 3">
    <name type="scientific">Paenibacillus contaminans</name>
    <dbReference type="NCBI Taxonomy" id="450362"/>
    <lineage>
        <taxon>Bacteria</taxon>
        <taxon>Bacillati</taxon>
        <taxon>Bacillota</taxon>
        <taxon>Bacilli</taxon>
        <taxon>Bacillales</taxon>
        <taxon>Paenibacillaceae</taxon>
        <taxon>Paenibacillus</taxon>
    </lineage>
</organism>
<dbReference type="RefSeq" id="WP_113029729.1">
    <property type="nucleotide sequence ID" value="NZ_QMFB01000002.1"/>
</dbReference>